<dbReference type="Proteomes" id="UP001371305">
    <property type="component" value="Unassembled WGS sequence"/>
</dbReference>
<comment type="caution">
    <text evidence="5">The sequence shown here is derived from an EMBL/GenBank/DDBJ whole genome shotgun (WGS) entry which is preliminary data.</text>
</comment>
<protein>
    <recommendedName>
        <fullName evidence="4">Cytochrome c domain-containing protein</fullName>
    </recommendedName>
</protein>
<dbReference type="PROSITE" id="PS51007">
    <property type="entry name" value="CYTC"/>
    <property type="match status" value="1"/>
</dbReference>
<feature type="domain" description="Cytochrome c" evidence="4">
    <location>
        <begin position="134"/>
        <end position="245"/>
    </location>
</feature>
<dbReference type="InterPro" id="IPR009056">
    <property type="entry name" value="Cyt_c-like_dom"/>
</dbReference>
<dbReference type="RefSeq" id="WP_341404826.1">
    <property type="nucleotide sequence ID" value="NZ_JBBUKT010000004.1"/>
</dbReference>
<evidence type="ECO:0000256" key="2">
    <source>
        <dbReference type="ARBA" id="ARBA00023004"/>
    </source>
</evidence>
<keyword evidence="3" id="KW-0349">Heme</keyword>
<evidence type="ECO:0000313" key="6">
    <source>
        <dbReference type="Proteomes" id="UP001371305"/>
    </source>
</evidence>
<accession>A0ABU9ATY1</accession>
<evidence type="ECO:0000313" key="5">
    <source>
        <dbReference type="EMBL" id="MEK7951224.1"/>
    </source>
</evidence>
<reference evidence="5 6" key="1">
    <citation type="submission" date="2024-04" db="EMBL/GenBank/DDBJ databases">
        <title>Luteolibacter sp. isolated from soil.</title>
        <authorList>
            <person name="An J."/>
        </authorList>
    </citation>
    <scope>NUCLEOTIDE SEQUENCE [LARGE SCALE GENOMIC DNA]</scope>
    <source>
        <strain evidence="5 6">Y139</strain>
    </source>
</reference>
<evidence type="ECO:0000256" key="3">
    <source>
        <dbReference type="PROSITE-ProRule" id="PRU00433"/>
    </source>
</evidence>
<name>A0ABU9ATY1_9BACT</name>
<keyword evidence="6" id="KW-1185">Reference proteome</keyword>
<evidence type="ECO:0000259" key="4">
    <source>
        <dbReference type="PROSITE" id="PS51007"/>
    </source>
</evidence>
<organism evidence="5 6">
    <name type="scientific">Luteolibacter soli</name>
    <dbReference type="NCBI Taxonomy" id="3135280"/>
    <lineage>
        <taxon>Bacteria</taxon>
        <taxon>Pseudomonadati</taxon>
        <taxon>Verrucomicrobiota</taxon>
        <taxon>Verrucomicrobiia</taxon>
        <taxon>Verrucomicrobiales</taxon>
        <taxon>Verrucomicrobiaceae</taxon>
        <taxon>Luteolibacter</taxon>
    </lineage>
</organism>
<proteinExistence type="predicted"/>
<sequence length="416" mass="45839">MKRVLFCFLAASLAAGNAQTRKSAYELPPIQYSSRKPDDAVARLLKKIEAHEVSFKGTDAEILRAVLQELNVPVESQIVVFSKTSLQGSLIDPRNPRALYFSDSIYVGWMPGGLIEVASIDAELGPIYYSLDPQDARNDRRTFVRETECLRCHGGETGREIPSLIARSVAATERGETVAGQAFQLTDDATPFAQRWGGWYVTGYTGMADHLGNAFNNQPNPTPSPIRPTDLTEFFDTSKYLAATSDAGALLVFQHQVTMHNVLTRASHRSRRALMEAAADPEATQSPLASIADEVVDHLLFRGAAPLPGGIEISETFREAFSSNTPRTSDGDSLKDFSNSDRLFANRCSFLIYSESFSALPSPLKTLIFERLHTALQGGTAGERYAYLEPEERRKILAILNETLPEAREAFLQNAQ</sequence>
<evidence type="ECO:0000256" key="1">
    <source>
        <dbReference type="ARBA" id="ARBA00022723"/>
    </source>
</evidence>
<dbReference type="EMBL" id="JBBUKT010000004">
    <property type="protein sequence ID" value="MEK7951224.1"/>
    <property type="molecule type" value="Genomic_DNA"/>
</dbReference>
<gene>
    <name evidence="5" type="ORF">WKV53_11975</name>
</gene>
<keyword evidence="1 3" id="KW-0479">Metal-binding</keyword>
<keyword evidence="2 3" id="KW-0408">Iron</keyword>